<proteinExistence type="predicted"/>
<feature type="domain" description="Solute-binding protein family 5" evidence="3">
    <location>
        <begin position="146"/>
        <end position="523"/>
    </location>
</feature>
<gene>
    <name evidence="4" type="ORF">MU846_01885</name>
</gene>
<dbReference type="PANTHER" id="PTHR30290">
    <property type="entry name" value="PERIPLASMIC BINDING COMPONENT OF ABC TRANSPORTER"/>
    <property type="match status" value="1"/>
</dbReference>
<keyword evidence="1 2" id="KW-0732">Signal</keyword>
<reference evidence="4" key="1">
    <citation type="submission" date="2022-04" db="EMBL/GenBank/DDBJ databases">
        <title>Alcanivorax sp. CY1518 draft genome sequence.</title>
        <authorList>
            <person name="Zhao G."/>
            <person name="An M."/>
        </authorList>
    </citation>
    <scope>NUCLEOTIDE SEQUENCE</scope>
    <source>
        <strain evidence="4">CY1518</strain>
    </source>
</reference>
<sequence length="631" mass="71287">MWIFATLPEHLCRRLTALAIAVLLCLATLPAAAAPQPAPAPEEVIISHGYSPFGSLKYPADFAHFDYVNPDAPKGGTLRLFGFGSFDSLNPYVISGTSPANTPGAALFGFLETTDTLLMGASSHNRVGDEPGSAYGLIAETLEYPPSLDWIIFNLRPAARFNDDTPITAEDVVFSFQLLREQGHPRYALMLQDVVAAEALSPHRVRFTLTGNSRRDLPLTLGDLPVLPAHYWREHSFDSTLVPPVVSSPYRISRVRPGRQVVFERVADYWGRNLPVNRGRYNFDQVIIDYYRDAQVGFEAFKSGGYDIHLDYVAKHWATGYQFPAVRDGRVLRAEIPHSIPRPTQAFFLNQHRAPLDDARVRKALNLLFDFEWTNQTIFNDAYVRSDSWFPNSQHGATGIPDALEQALLEPWREHLPAALFQQPFRQPASDGSGNIRERMRQALALLADAGWVPRGRQLVHRDSGEPFTLEVLNYQTPTMNRVVEPWLRNLERVGIRASYRPVDLATYKARLDSFDYDITIFVLPQRAYPGAELVDYLHSHSATLPGSRNYSRIADPAVDALVEAALNAESEAGYHAALRALDRVLLWQHYSIPHWYIDHHRLAWWDKFGRPETPVPYILGTETWWAKKQP</sequence>
<dbReference type="CDD" id="cd08497">
    <property type="entry name" value="MbnE-like"/>
    <property type="match status" value="1"/>
</dbReference>
<dbReference type="EMBL" id="JALKII010000001">
    <property type="protein sequence ID" value="MCK0536455.1"/>
    <property type="molecule type" value="Genomic_DNA"/>
</dbReference>
<accession>A0ABT0E3Q4</accession>
<feature type="signal peptide" evidence="2">
    <location>
        <begin position="1"/>
        <end position="33"/>
    </location>
</feature>
<feature type="chain" id="PRO_5046269901" evidence="2">
    <location>
        <begin position="34"/>
        <end position="631"/>
    </location>
</feature>
<dbReference type="Gene3D" id="3.10.105.10">
    <property type="entry name" value="Dipeptide-binding Protein, Domain 3"/>
    <property type="match status" value="1"/>
</dbReference>
<protein>
    <submittedName>
        <fullName evidence="4">Extracellular solute-binding protein</fullName>
    </submittedName>
</protein>
<organism evidence="4 5">
    <name type="scientific">Alcanivorax quisquiliarum</name>
    <dbReference type="NCBI Taxonomy" id="2933565"/>
    <lineage>
        <taxon>Bacteria</taxon>
        <taxon>Pseudomonadati</taxon>
        <taxon>Pseudomonadota</taxon>
        <taxon>Gammaproteobacteria</taxon>
        <taxon>Oceanospirillales</taxon>
        <taxon>Alcanivoracaceae</taxon>
        <taxon>Alcanivorax</taxon>
    </lineage>
</organism>
<dbReference type="InterPro" id="IPR000914">
    <property type="entry name" value="SBP_5_dom"/>
</dbReference>
<dbReference type="RefSeq" id="WP_246947681.1">
    <property type="nucleotide sequence ID" value="NZ_JALKII010000001.1"/>
</dbReference>
<name>A0ABT0E3Q4_9GAMM</name>
<dbReference type="PANTHER" id="PTHR30290:SF64">
    <property type="entry name" value="ABC TRANSPORTER PERIPLASMIC BINDING PROTEIN"/>
    <property type="match status" value="1"/>
</dbReference>
<dbReference type="InterPro" id="IPR039424">
    <property type="entry name" value="SBP_5"/>
</dbReference>
<evidence type="ECO:0000256" key="1">
    <source>
        <dbReference type="ARBA" id="ARBA00022729"/>
    </source>
</evidence>
<dbReference type="Proteomes" id="UP001165524">
    <property type="component" value="Unassembled WGS sequence"/>
</dbReference>
<comment type="caution">
    <text evidence="4">The sequence shown here is derived from an EMBL/GenBank/DDBJ whole genome shotgun (WGS) entry which is preliminary data.</text>
</comment>
<dbReference type="InterPro" id="IPR030678">
    <property type="entry name" value="Peptide/Ni-bd"/>
</dbReference>
<evidence type="ECO:0000313" key="4">
    <source>
        <dbReference type="EMBL" id="MCK0536455.1"/>
    </source>
</evidence>
<keyword evidence="5" id="KW-1185">Reference proteome</keyword>
<evidence type="ECO:0000259" key="3">
    <source>
        <dbReference type="Pfam" id="PF00496"/>
    </source>
</evidence>
<dbReference type="Gene3D" id="3.40.190.10">
    <property type="entry name" value="Periplasmic binding protein-like II"/>
    <property type="match status" value="1"/>
</dbReference>
<dbReference type="SUPFAM" id="SSF53850">
    <property type="entry name" value="Periplasmic binding protein-like II"/>
    <property type="match status" value="1"/>
</dbReference>
<dbReference type="Pfam" id="PF00496">
    <property type="entry name" value="SBP_bac_5"/>
    <property type="match status" value="1"/>
</dbReference>
<dbReference type="PIRSF" id="PIRSF002741">
    <property type="entry name" value="MppA"/>
    <property type="match status" value="1"/>
</dbReference>
<evidence type="ECO:0000256" key="2">
    <source>
        <dbReference type="SAM" id="SignalP"/>
    </source>
</evidence>
<evidence type="ECO:0000313" key="5">
    <source>
        <dbReference type="Proteomes" id="UP001165524"/>
    </source>
</evidence>